<dbReference type="Pfam" id="PF08275">
    <property type="entry name" value="DNAG_N"/>
    <property type="match status" value="1"/>
</dbReference>
<dbReference type="Proteomes" id="UP001198163">
    <property type="component" value="Unassembled WGS sequence"/>
</dbReference>
<evidence type="ECO:0000256" key="10">
    <source>
        <dbReference type="ARBA" id="ARBA00023125"/>
    </source>
</evidence>
<dbReference type="GO" id="GO:0008270">
    <property type="term" value="F:zinc ion binding"/>
    <property type="evidence" value="ECO:0007669"/>
    <property type="project" value="UniProtKB-UniRule"/>
</dbReference>
<dbReference type="Pfam" id="PF10410">
    <property type="entry name" value="DnaB_bind"/>
    <property type="match status" value="1"/>
</dbReference>
<keyword evidence="1 12" id="KW-0240">DNA-directed RNA polymerase</keyword>
<evidence type="ECO:0000256" key="6">
    <source>
        <dbReference type="ARBA" id="ARBA00022723"/>
    </source>
</evidence>
<dbReference type="RefSeq" id="WP_230754989.1">
    <property type="nucleotide sequence ID" value="NZ_JAINWA010000003.1"/>
</dbReference>
<dbReference type="PIRSF" id="PIRSF002811">
    <property type="entry name" value="DnaG"/>
    <property type="match status" value="1"/>
</dbReference>
<dbReference type="GO" id="GO:0006269">
    <property type="term" value="P:DNA replication, synthesis of primer"/>
    <property type="evidence" value="ECO:0007669"/>
    <property type="project" value="UniProtKB-UniRule"/>
</dbReference>
<name>A0AAE3EIV5_9SPIR</name>
<protein>
    <recommendedName>
        <fullName evidence="12 13">DNA primase</fullName>
        <ecNumber evidence="12">2.7.7.101</ecNumber>
    </recommendedName>
</protein>
<dbReference type="Pfam" id="PF13155">
    <property type="entry name" value="Toprim_2"/>
    <property type="match status" value="1"/>
</dbReference>
<dbReference type="GO" id="GO:1990077">
    <property type="term" value="C:primosome complex"/>
    <property type="evidence" value="ECO:0007669"/>
    <property type="project" value="UniProtKB-KW"/>
</dbReference>
<keyword evidence="3 12" id="KW-0808">Transferase</keyword>
<organism evidence="16 17">
    <name type="scientific">Teretinema zuelzerae</name>
    <dbReference type="NCBI Taxonomy" id="156"/>
    <lineage>
        <taxon>Bacteria</taxon>
        <taxon>Pseudomonadati</taxon>
        <taxon>Spirochaetota</taxon>
        <taxon>Spirochaetia</taxon>
        <taxon>Spirochaetales</taxon>
        <taxon>Treponemataceae</taxon>
        <taxon>Teretinema</taxon>
    </lineage>
</organism>
<dbReference type="PROSITE" id="PS50880">
    <property type="entry name" value="TOPRIM"/>
    <property type="match status" value="1"/>
</dbReference>
<comment type="function">
    <text evidence="12 13">RNA polymerase that catalyzes the synthesis of short RNA molecules used as primers for DNA polymerase during DNA replication.</text>
</comment>
<dbReference type="SMART" id="SM00493">
    <property type="entry name" value="TOPRIM"/>
    <property type="match status" value="1"/>
</dbReference>
<keyword evidence="4 12" id="KW-0548">Nucleotidyltransferase</keyword>
<feature type="zinc finger region" description="CHC2-type" evidence="12 14">
    <location>
        <begin position="39"/>
        <end position="63"/>
    </location>
</feature>
<evidence type="ECO:0000256" key="1">
    <source>
        <dbReference type="ARBA" id="ARBA00022478"/>
    </source>
</evidence>
<keyword evidence="6 12" id="KW-0479">Metal-binding</keyword>
<evidence type="ECO:0000256" key="5">
    <source>
        <dbReference type="ARBA" id="ARBA00022705"/>
    </source>
</evidence>
<dbReference type="Gene3D" id="1.10.860.10">
    <property type="entry name" value="DNAb Helicase, Chain A"/>
    <property type="match status" value="1"/>
</dbReference>
<comment type="caution">
    <text evidence="16">The sequence shown here is derived from an EMBL/GenBank/DDBJ whole genome shotgun (WGS) entry which is preliminary data.</text>
</comment>
<dbReference type="SMART" id="SM00400">
    <property type="entry name" value="ZnF_CHCC"/>
    <property type="match status" value="1"/>
</dbReference>
<dbReference type="InterPro" id="IPR006171">
    <property type="entry name" value="TOPRIM_dom"/>
</dbReference>
<dbReference type="GO" id="GO:0005737">
    <property type="term" value="C:cytoplasm"/>
    <property type="evidence" value="ECO:0007669"/>
    <property type="project" value="TreeGrafter"/>
</dbReference>
<sequence>MGRISPDTIESVNQRADIVSIVGEYTRLEHKGSDWWGCCPFHNEKTPSFHVIPDRKVYHCFGCGVGGGVINFVMEMEKISFVEAVESLAKKAGIEIIYEGSNQTDVRPKDTTRDDLIELYNRVAGSFHYVLKETQLGAAARSYLESRKVSPEMIERFRLGYSPADRRWLYRFLSSKGYSSDFLDKSGLFSKKYPESSFFSDRLMFPISNRKGQVVAFGGRILNGDGPKYLNSGDLPQYKKGETLFAFDLALPEIRTTRSVIFCEGYMDVIAWHQAGITRAVAPLGTAFTAEQARLVRSFAETVYLSFDSDQAGQTATYKSILMCRQLGFEVKIVVIDNGKDPAEIIQNEGPEALKKILDYSIIDLDYLVQIAGKRFETGNPEGKTRASAFIFPYIEALESDIQRESTINRLSAVFGISEKALFADYKKRKQTKLPVSGEDEAVDKGKIQRIKRNAELRAVLAVAANTDLFPVMRNRLTSDDFDDPSARDLFIILEECYRSDAITVDNLLARCADENLRVLVTETITRGEFADNAPKVVEDGIALVRKNALERKKNRLIARMNLVRGSSPDDIKTITEMMFEKQEIDEELAKLKDMNE</sequence>
<evidence type="ECO:0000256" key="14">
    <source>
        <dbReference type="PIRSR" id="PIRSR002811-1"/>
    </source>
</evidence>
<evidence type="ECO:0000313" key="16">
    <source>
        <dbReference type="EMBL" id="MCD1654588.1"/>
    </source>
</evidence>
<dbReference type="GO" id="GO:0003677">
    <property type="term" value="F:DNA binding"/>
    <property type="evidence" value="ECO:0007669"/>
    <property type="project" value="UniProtKB-KW"/>
</dbReference>
<keyword evidence="5 12" id="KW-0235">DNA replication</keyword>
<dbReference type="Gene3D" id="3.90.980.10">
    <property type="entry name" value="DNA primase, catalytic core, N-terminal domain"/>
    <property type="match status" value="1"/>
</dbReference>
<dbReference type="InterPro" id="IPR006295">
    <property type="entry name" value="DNA_primase_DnaG"/>
</dbReference>
<comment type="similarity">
    <text evidence="12 13">Belongs to the DnaG primase family.</text>
</comment>
<dbReference type="InterPro" id="IPR002694">
    <property type="entry name" value="Znf_CHC2"/>
</dbReference>
<keyword evidence="8 12" id="KW-0862">Zinc</keyword>
<evidence type="ECO:0000256" key="11">
    <source>
        <dbReference type="ARBA" id="ARBA00023163"/>
    </source>
</evidence>
<comment type="catalytic activity">
    <reaction evidence="12">
        <text>ssDNA + n NTP = ssDNA/pppN(pN)n-1 hybrid + (n-1) diphosphate.</text>
        <dbReference type="EC" id="2.7.7.101"/>
    </reaction>
</comment>
<keyword evidence="11 12" id="KW-0804">Transcription</keyword>
<accession>A0AAE3EIV5</accession>
<dbReference type="NCBIfam" id="TIGR01391">
    <property type="entry name" value="dnaG"/>
    <property type="match status" value="1"/>
</dbReference>
<dbReference type="HAMAP" id="MF_00974">
    <property type="entry name" value="DNA_primase_DnaG"/>
    <property type="match status" value="1"/>
</dbReference>
<dbReference type="GO" id="GO:0000428">
    <property type="term" value="C:DNA-directed RNA polymerase complex"/>
    <property type="evidence" value="ECO:0007669"/>
    <property type="project" value="UniProtKB-KW"/>
</dbReference>
<evidence type="ECO:0000256" key="12">
    <source>
        <dbReference type="HAMAP-Rule" id="MF_00974"/>
    </source>
</evidence>
<comment type="subunit">
    <text evidence="12">Monomer. Interacts with DnaB.</text>
</comment>
<dbReference type="SUPFAM" id="SSF56731">
    <property type="entry name" value="DNA primase core"/>
    <property type="match status" value="1"/>
</dbReference>
<dbReference type="Gene3D" id="3.40.1360.10">
    <property type="match status" value="1"/>
</dbReference>
<evidence type="ECO:0000256" key="13">
    <source>
        <dbReference type="PIRNR" id="PIRNR002811"/>
    </source>
</evidence>
<evidence type="ECO:0000259" key="15">
    <source>
        <dbReference type="PROSITE" id="PS50880"/>
    </source>
</evidence>
<evidence type="ECO:0000256" key="7">
    <source>
        <dbReference type="ARBA" id="ARBA00022771"/>
    </source>
</evidence>
<dbReference type="InterPro" id="IPR019475">
    <property type="entry name" value="DNA_primase_DnaB-bd"/>
</dbReference>
<keyword evidence="10 12" id="KW-0238">DNA-binding</keyword>
<keyword evidence="7 12" id="KW-0863">Zinc-finger</keyword>
<dbReference type="PANTHER" id="PTHR30313">
    <property type="entry name" value="DNA PRIMASE"/>
    <property type="match status" value="1"/>
</dbReference>
<dbReference type="InterPro" id="IPR050219">
    <property type="entry name" value="DnaG_primase"/>
</dbReference>
<feature type="domain" description="Toprim" evidence="15">
    <location>
        <begin position="258"/>
        <end position="339"/>
    </location>
</feature>
<evidence type="ECO:0000256" key="4">
    <source>
        <dbReference type="ARBA" id="ARBA00022695"/>
    </source>
</evidence>
<dbReference type="Pfam" id="PF01807">
    <property type="entry name" value="Zn_ribbon_DnaG"/>
    <property type="match status" value="1"/>
</dbReference>
<dbReference type="Gene3D" id="3.90.580.10">
    <property type="entry name" value="Zinc finger, CHC2-type domain"/>
    <property type="match status" value="1"/>
</dbReference>
<dbReference type="AlphaFoldDB" id="A0AAE3EIV5"/>
<keyword evidence="17" id="KW-1185">Reference proteome</keyword>
<comment type="cofactor">
    <cofactor evidence="12 13 14">
        <name>Zn(2+)</name>
        <dbReference type="ChEBI" id="CHEBI:29105"/>
    </cofactor>
    <text evidence="12 13 14">Binds 1 zinc ion per monomer.</text>
</comment>
<dbReference type="InterPro" id="IPR034151">
    <property type="entry name" value="TOPRIM_DnaG_bac"/>
</dbReference>
<dbReference type="EMBL" id="JAINWA010000003">
    <property type="protein sequence ID" value="MCD1654588.1"/>
    <property type="molecule type" value="Genomic_DNA"/>
</dbReference>
<dbReference type="FunFam" id="3.90.580.10:FF:000001">
    <property type="entry name" value="DNA primase"/>
    <property type="match status" value="1"/>
</dbReference>
<evidence type="ECO:0000313" key="17">
    <source>
        <dbReference type="Proteomes" id="UP001198163"/>
    </source>
</evidence>
<dbReference type="InterPro" id="IPR016136">
    <property type="entry name" value="DNA_helicase_N/primase_C"/>
</dbReference>
<keyword evidence="9" id="KW-0460">Magnesium</keyword>
<dbReference type="InterPro" id="IPR036977">
    <property type="entry name" value="DNA_primase_Znf_CHC2"/>
</dbReference>
<proteinExistence type="inferred from homology"/>
<comment type="domain">
    <text evidence="12">Contains an N-terminal zinc-binding domain, a central core domain that contains the primase activity, and a C-terminal DnaB-binding domain.</text>
</comment>
<keyword evidence="2 12" id="KW-0639">Primosome</keyword>
<dbReference type="CDD" id="cd03364">
    <property type="entry name" value="TOPRIM_DnaG_primases"/>
    <property type="match status" value="1"/>
</dbReference>
<gene>
    <name evidence="12 16" type="primary">dnaG</name>
    <name evidence="16" type="ORF">K7J14_07705</name>
</gene>
<dbReference type="InterPro" id="IPR013264">
    <property type="entry name" value="DNAG_N"/>
</dbReference>
<dbReference type="EC" id="2.7.7.101" evidence="12"/>
<dbReference type="InterPro" id="IPR037068">
    <property type="entry name" value="DNA_primase_core_N_sf"/>
</dbReference>
<evidence type="ECO:0000256" key="2">
    <source>
        <dbReference type="ARBA" id="ARBA00022515"/>
    </source>
</evidence>
<evidence type="ECO:0000256" key="9">
    <source>
        <dbReference type="ARBA" id="ARBA00022842"/>
    </source>
</evidence>
<evidence type="ECO:0000256" key="3">
    <source>
        <dbReference type="ARBA" id="ARBA00022679"/>
    </source>
</evidence>
<evidence type="ECO:0000256" key="8">
    <source>
        <dbReference type="ARBA" id="ARBA00022833"/>
    </source>
</evidence>
<dbReference type="InterPro" id="IPR030846">
    <property type="entry name" value="DnaG_bac"/>
</dbReference>
<dbReference type="GO" id="GO:0003899">
    <property type="term" value="F:DNA-directed RNA polymerase activity"/>
    <property type="evidence" value="ECO:0007669"/>
    <property type="project" value="UniProtKB-UniRule"/>
</dbReference>
<dbReference type="PANTHER" id="PTHR30313:SF2">
    <property type="entry name" value="DNA PRIMASE"/>
    <property type="match status" value="1"/>
</dbReference>
<dbReference type="SUPFAM" id="SSF57783">
    <property type="entry name" value="Zinc beta-ribbon"/>
    <property type="match status" value="1"/>
</dbReference>
<reference evidence="16" key="1">
    <citation type="submission" date="2021-08" db="EMBL/GenBank/DDBJ databases">
        <title>Comparative analyses of Brucepasteria parasyntrophica and Teretinema zuelzerae.</title>
        <authorList>
            <person name="Song Y."/>
            <person name="Brune A."/>
        </authorList>
    </citation>
    <scope>NUCLEOTIDE SEQUENCE</scope>
    <source>
        <strain evidence="16">DSM 1903</strain>
    </source>
</reference>